<gene>
    <name evidence="1" type="primary">WBGene00282276</name>
</gene>
<organism evidence="1 2">
    <name type="scientific">Pristionchus pacificus</name>
    <name type="common">Parasitic nematode worm</name>
    <dbReference type="NCBI Taxonomy" id="54126"/>
    <lineage>
        <taxon>Eukaryota</taxon>
        <taxon>Metazoa</taxon>
        <taxon>Ecdysozoa</taxon>
        <taxon>Nematoda</taxon>
        <taxon>Chromadorea</taxon>
        <taxon>Rhabditida</taxon>
        <taxon>Rhabditina</taxon>
        <taxon>Diplogasteromorpha</taxon>
        <taxon>Diplogasteroidea</taxon>
        <taxon>Neodiplogasteridae</taxon>
        <taxon>Pristionchus</taxon>
    </lineage>
</organism>
<dbReference type="Proteomes" id="UP000005239">
    <property type="component" value="Unassembled WGS sequence"/>
</dbReference>
<evidence type="ECO:0000313" key="2">
    <source>
        <dbReference type="Proteomes" id="UP000005239"/>
    </source>
</evidence>
<accession>A0A2A6B609</accession>
<sequence>MMLQTSIKEEWTNQVIRTGMNYLFHSSNYFKAKQRMGTTYAKESNGKRISNIEGVVSTTNEKKGTDADSTASAPIEEHVFSTSPLK</sequence>
<name>A0A2A6B609_PRIPA</name>
<proteinExistence type="predicted"/>
<keyword evidence="2" id="KW-1185">Reference proteome</keyword>
<dbReference type="AlphaFoldDB" id="A0A2A6B609"/>
<accession>A0A8R1Z4I2</accession>
<protein>
    <submittedName>
        <fullName evidence="1">Uncharacterized protein</fullName>
    </submittedName>
</protein>
<reference evidence="2" key="1">
    <citation type="journal article" date="2008" name="Nat. Genet.">
        <title>The Pristionchus pacificus genome provides a unique perspective on nematode lifestyle and parasitism.</title>
        <authorList>
            <person name="Dieterich C."/>
            <person name="Clifton S.W."/>
            <person name="Schuster L.N."/>
            <person name="Chinwalla A."/>
            <person name="Delehaunty K."/>
            <person name="Dinkelacker I."/>
            <person name="Fulton L."/>
            <person name="Fulton R."/>
            <person name="Godfrey J."/>
            <person name="Minx P."/>
            <person name="Mitreva M."/>
            <person name="Roeseler W."/>
            <person name="Tian H."/>
            <person name="Witte H."/>
            <person name="Yang S.P."/>
            <person name="Wilson R.K."/>
            <person name="Sommer R.J."/>
        </authorList>
    </citation>
    <scope>NUCLEOTIDE SEQUENCE [LARGE SCALE GENOMIC DNA]</scope>
    <source>
        <strain evidence="2">PS312</strain>
    </source>
</reference>
<dbReference type="EnsemblMetazoa" id="PPA43907.1">
    <property type="protein sequence ID" value="PPA43907.1"/>
    <property type="gene ID" value="WBGene00282276"/>
</dbReference>
<evidence type="ECO:0000313" key="1">
    <source>
        <dbReference type="EnsemblMetazoa" id="PPA43907.1"/>
    </source>
</evidence>
<reference evidence="1" key="2">
    <citation type="submission" date="2022-06" db="UniProtKB">
        <authorList>
            <consortium name="EnsemblMetazoa"/>
        </authorList>
    </citation>
    <scope>IDENTIFICATION</scope>
    <source>
        <strain evidence="1">PS312</strain>
    </source>
</reference>